<evidence type="ECO:0000313" key="3">
    <source>
        <dbReference type="Proteomes" id="UP000319732"/>
    </source>
</evidence>
<organism evidence="2 3">
    <name type="scientific">Exilibacterium tricleocarpae</name>
    <dbReference type="NCBI Taxonomy" id="2591008"/>
    <lineage>
        <taxon>Bacteria</taxon>
        <taxon>Pseudomonadati</taxon>
        <taxon>Pseudomonadota</taxon>
        <taxon>Gammaproteobacteria</taxon>
        <taxon>Cellvibrionales</taxon>
        <taxon>Cellvibrionaceae</taxon>
        <taxon>Exilibacterium</taxon>
    </lineage>
</organism>
<dbReference type="AlphaFoldDB" id="A0A545SL41"/>
<comment type="caution">
    <text evidence="2">The sequence shown here is derived from an EMBL/GenBank/DDBJ whole genome shotgun (WGS) entry which is preliminary data.</text>
</comment>
<sequence length="105" mass="11859">MTSILAKDANLQLHSEQDALDIMVSGLPACILQVDDLHPDFFDLSNGLAGAIFQKFVNYSFKVAIVLPRNHDFGPRVTELARDHRFHSCVRFFPTATEAELWLDK</sequence>
<dbReference type="Pfam" id="PF13788">
    <property type="entry name" value="DUF4180"/>
    <property type="match status" value="1"/>
</dbReference>
<dbReference type="InterPro" id="IPR025438">
    <property type="entry name" value="DUF4180"/>
</dbReference>
<dbReference type="Proteomes" id="UP000319732">
    <property type="component" value="Unassembled WGS sequence"/>
</dbReference>
<dbReference type="RefSeq" id="WP_142930310.1">
    <property type="nucleotide sequence ID" value="NZ_ML660131.1"/>
</dbReference>
<dbReference type="EMBL" id="VHSG01000056">
    <property type="protein sequence ID" value="TQV65699.1"/>
    <property type="molecule type" value="Genomic_DNA"/>
</dbReference>
<dbReference type="OrthoDB" id="8595425at2"/>
<gene>
    <name evidence="2" type="ORF">FKG94_28275</name>
</gene>
<evidence type="ECO:0000259" key="1">
    <source>
        <dbReference type="Pfam" id="PF13788"/>
    </source>
</evidence>
<protein>
    <submittedName>
        <fullName evidence="2">DUF4180 domain-containing protein</fullName>
    </submittedName>
</protein>
<feature type="domain" description="DUF4180" evidence="1">
    <location>
        <begin position="8"/>
        <end position="103"/>
    </location>
</feature>
<accession>A0A545SL41</accession>
<proteinExistence type="predicted"/>
<evidence type="ECO:0000313" key="2">
    <source>
        <dbReference type="EMBL" id="TQV65699.1"/>
    </source>
</evidence>
<keyword evidence="3" id="KW-1185">Reference proteome</keyword>
<name>A0A545SL41_9GAMM</name>
<reference evidence="2 3" key="1">
    <citation type="submission" date="2019-06" db="EMBL/GenBank/DDBJ databases">
        <title>Whole genome sequence for Cellvibrionaceae sp. R142.</title>
        <authorList>
            <person name="Wang G."/>
        </authorList>
    </citation>
    <scope>NUCLEOTIDE SEQUENCE [LARGE SCALE GENOMIC DNA]</scope>
    <source>
        <strain evidence="2 3">R142</strain>
    </source>
</reference>